<dbReference type="AlphaFoldDB" id="D8MJW6"/>
<geneLocation type="plasmid" evidence="2 3">
    <name>pEB170</name>
</geneLocation>
<dbReference type="PANTHER" id="PTHR43102">
    <property type="entry name" value="SLR1143 PROTEIN"/>
    <property type="match status" value="1"/>
</dbReference>
<dbReference type="KEGG" id="ebi:EbC_pEb17201110"/>
<dbReference type="PANTHER" id="PTHR43102:SF2">
    <property type="entry name" value="GAF DOMAIN-CONTAINING PROTEIN"/>
    <property type="match status" value="1"/>
</dbReference>
<dbReference type="Pfam" id="PF00563">
    <property type="entry name" value="EAL"/>
    <property type="match status" value="1"/>
</dbReference>
<keyword evidence="3" id="KW-1185">Reference proteome</keyword>
<dbReference type="InterPro" id="IPR003018">
    <property type="entry name" value="GAF"/>
</dbReference>
<evidence type="ECO:0000259" key="1">
    <source>
        <dbReference type="PROSITE" id="PS50883"/>
    </source>
</evidence>
<dbReference type="InterPro" id="IPR035919">
    <property type="entry name" value="EAL_sf"/>
</dbReference>
<dbReference type="SUPFAM" id="SSF55781">
    <property type="entry name" value="GAF domain-like"/>
    <property type="match status" value="1"/>
</dbReference>
<dbReference type="SUPFAM" id="SSF141868">
    <property type="entry name" value="EAL domain-like"/>
    <property type="match status" value="1"/>
</dbReference>
<dbReference type="Proteomes" id="UP000008793">
    <property type="component" value="Plasmid pEB170"/>
</dbReference>
<dbReference type="SMART" id="SM00065">
    <property type="entry name" value="GAF"/>
    <property type="match status" value="1"/>
</dbReference>
<dbReference type="Gene3D" id="3.20.20.450">
    <property type="entry name" value="EAL domain"/>
    <property type="match status" value="1"/>
</dbReference>
<dbReference type="RefSeq" id="WP_013199931.1">
    <property type="nucleotide sequence ID" value="NC_014305.1"/>
</dbReference>
<dbReference type="Gene3D" id="3.30.70.270">
    <property type="match status" value="1"/>
</dbReference>
<evidence type="ECO:0000313" key="3">
    <source>
        <dbReference type="Proteomes" id="UP000008793"/>
    </source>
</evidence>
<dbReference type="Pfam" id="PF01590">
    <property type="entry name" value="GAF"/>
    <property type="match status" value="1"/>
</dbReference>
<reference evidence="2 3" key="1">
    <citation type="journal article" date="2010" name="BMC Genomics">
        <title>Genome comparison of the epiphytic bacteria Erwinia billingiae and E. tasmaniensis with the pear pathogen E. pyrifoliae.</title>
        <authorList>
            <person name="Kube M."/>
            <person name="Migdoll A.M."/>
            <person name="Gehring I."/>
            <person name="Heitmann K."/>
            <person name="Mayer Y."/>
            <person name="Kuhl H."/>
            <person name="Knaust F."/>
            <person name="Geider K."/>
            <person name="Reinhardt R."/>
        </authorList>
    </citation>
    <scope>NUCLEOTIDE SEQUENCE [LARGE SCALE GENOMIC DNA]</scope>
    <source>
        <strain evidence="2 3">Eb661</strain>
        <plasmid evidence="2">pEB170</plasmid>
    </source>
</reference>
<sequence length="589" mass="64497">MSYDAGASQEHRFNLLNLLKAPDESRDEILTQFVRLTAQKLGIPGSFVSVVDDEQQTVMASLNFSLKVSTRENAFCRHVVDSDEPMVVQDTLLDPRFISHPLTTGAPYIRFYAGVPLRDIDGFVPGTLCVTDTRPHAFSAGQIHSLTLLSTMVMSFLRAWYSAGLTDAVTGLPDRQQLVRDLQVAAADERKPTRRLVLIDCLDMSRARELVRSLGAPAVEGLLQDIATLIPLRLRPGPGEKLYSFSAGRFALLAQDEGRLSAGRISTLLHGISAHLGDNISLELSPVTGETHFNPGAGSAREVVAQALSALTDATIRGIPAARFDLPLTEDLPRFVSESDELIAVMRSGRGLTLLYQPRLCMEKGLPVGLEAHVEWDNPRFGCLGPGKLGEIGISSAALSQLTDWTLNQVITQLKQWHNTCITLPVSVFVSDEDIARSGFAKDLKRRMKKARLSPALLQIECLTPDAIPGSPAALEGISRLRQYGFVTTLDDLSMTSGNQTYLLRPPPAVVSLTHELKASLSADAASRIMVRGIIRMLESQDYRVITSLDEDTDGSDAVNGFFYARSLPAAAVQSWLYWKLRDNCNQCR</sequence>
<dbReference type="InterPro" id="IPR029016">
    <property type="entry name" value="GAF-like_dom_sf"/>
</dbReference>
<dbReference type="SMART" id="SM00052">
    <property type="entry name" value="EAL"/>
    <property type="match status" value="1"/>
</dbReference>
<organism evidence="3">
    <name type="scientific">Erwinia billingiae (strain Eb661)</name>
    <dbReference type="NCBI Taxonomy" id="634500"/>
    <lineage>
        <taxon>Bacteria</taxon>
        <taxon>Pseudomonadati</taxon>
        <taxon>Pseudomonadota</taxon>
        <taxon>Gammaproteobacteria</taxon>
        <taxon>Enterobacterales</taxon>
        <taxon>Erwiniaceae</taxon>
        <taxon>Erwinia</taxon>
    </lineage>
</organism>
<dbReference type="GeneID" id="90509880"/>
<dbReference type="InterPro" id="IPR001633">
    <property type="entry name" value="EAL_dom"/>
</dbReference>
<protein>
    <submittedName>
        <fullName evidence="2">Diguanylate cyclase/phosphodiesterase</fullName>
    </submittedName>
</protein>
<dbReference type="PROSITE" id="PS50883">
    <property type="entry name" value="EAL"/>
    <property type="match status" value="1"/>
</dbReference>
<gene>
    <name evidence="2" type="ordered locus">EbC_pEb17201110</name>
</gene>
<dbReference type="Gene3D" id="3.30.450.40">
    <property type="match status" value="1"/>
</dbReference>
<name>D8MJW6_ERWBE</name>
<keyword evidence="2" id="KW-0614">Plasmid</keyword>
<dbReference type="InterPro" id="IPR043128">
    <property type="entry name" value="Rev_trsase/Diguanyl_cyclase"/>
</dbReference>
<dbReference type="EMBL" id="FP236830">
    <property type="protein sequence ID" value="CAX53564.1"/>
    <property type="molecule type" value="Genomic_DNA"/>
</dbReference>
<dbReference type="CDD" id="cd01948">
    <property type="entry name" value="EAL"/>
    <property type="match status" value="1"/>
</dbReference>
<accession>D8MJW6</accession>
<evidence type="ECO:0000313" key="2">
    <source>
        <dbReference type="EMBL" id="CAX53564.1"/>
    </source>
</evidence>
<proteinExistence type="predicted"/>
<dbReference type="HOGENOM" id="CLU_000445_70_34_6"/>
<feature type="domain" description="EAL" evidence="1">
    <location>
        <begin position="335"/>
        <end position="589"/>
    </location>
</feature>